<feature type="domain" description="Tyr recombinase" evidence="3">
    <location>
        <begin position="217"/>
        <end position="434"/>
    </location>
</feature>
<dbReference type="GO" id="GO:0015074">
    <property type="term" value="P:DNA integration"/>
    <property type="evidence" value="ECO:0007669"/>
    <property type="project" value="InterPro"/>
</dbReference>
<dbReference type="GO" id="GO:0003677">
    <property type="term" value="F:DNA binding"/>
    <property type="evidence" value="ECO:0007669"/>
    <property type="project" value="UniProtKB-KW"/>
</dbReference>
<reference evidence="4 5" key="1">
    <citation type="submission" date="2019-03" db="EMBL/GenBank/DDBJ databases">
        <title>Genomic Encyclopedia of Type Strains, Phase IV (KMG-IV): sequencing the most valuable type-strain genomes for metagenomic binning, comparative biology and taxonomic classification.</title>
        <authorList>
            <person name="Goeker M."/>
        </authorList>
    </citation>
    <scope>NUCLEOTIDE SEQUENCE [LARGE SCALE GENOMIC DNA]</scope>
    <source>
        <strain evidence="4 5">DSM 21667</strain>
    </source>
</reference>
<dbReference type="PANTHER" id="PTHR34605:SF4">
    <property type="entry name" value="DNA ADENINE METHYLTRANSFERASE"/>
    <property type="match status" value="1"/>
</dbReference>
<dbReference type="PANTHER" id="PTHR34605">
    <property type="entry name" value="PHAGE_INTEGRASE DOMAIN-CONTAINING PROTEIN"/>
    <property type="match status" value="1"/>
</dbReference>
<dbReference type="Gene3D" id="1.10.443.10">
    <property type="entry name" value="Intergrase catalytic core"/>
    <property type="match status" value="1"/>
</dbReference>
<dbReference type="EMBL" id="SNZH01000021">
    <property type="protein sequence ID" value="TDR38426.1"/>
    <property type="molecule type" value="Genomic_DNA"/>
</dbReference>
<dbReference type="Proteomes" id="UP000295293">
    <property type="component" value="Unassembled WGS sequence"/>
</dbReference>
<evidence type="ECO:0000313" key="5">
    <source>
        <dbReference type="Proteomes" id="UP000295293"/>
    </source>
</evidence>
<dbReference type="Pfam" id="PF00589">
    <property type="entry name" value="Phage_integrase"/>
    <property type="match status" value="1"/>
</dbReference>
<dbReference type="SUPFAM" id="SSF56349">
    <property type="entry name" value="DNA breaking-rejoining enzymes"/>
    <property type="match status" value="1"/>
</dbReference>
<evidence type="ECO:0000256" key="1">
    <source>
        <dbReference type="ARBA" id="ARBA00023125"/>
    </source>
</evidence>
<dbReference type="RefSeq" id="WP_133821518.1">
    <property type="nucleotide sequence ID" value="NZ_SNZH01000021.1"/>
</dbReference>
<accession>A0A4V3DL96</accession>
<gene>
    <name evidence="4" type="ORF">DFR29_12198</name>
</gene>
<dbReference type="SUPFAM" id="SSF47823">
    <property type="entry name" value="lambda integrase-like, N-terminal domain"/>
    <property type="match status" value="1"/>
</dbReference>
<dbReference type="InterPro" id="IPR002104">
    <property type="entry name" value="Integrase_catalytic"/>
</dbReference>
<name>A0A4V3DL96_9GAMM</name>
<dbReference type="InterPro" id="IPR011010">
    <property type="entry name" value="DNA_brk_join_enz"/>
</dbReference>
<dbReference type="AlphaFoldDB" id="A0A4V3DL96"/>
<keyword evidence="2" id="KW-0233">DNA recombination</keyword>
<dbReference type="InterPro" id="IPR013762">
    <property type="entry name" value="Integrase-like_cat_sf"/>
</dbReference>
<keyword evidence="1" id="KW-0238">DNA-binding</keyword>
<protein>
    <submittedName>
        <fullName evidence="4">Site-specific recombinase XerD</fullName>
    </submittedName>
</protein>
<organism evidence="4 5">
    <name type="scientific">Tahibacter aquaticus</name>
    <dbReference type="NCBI Taxonomy" id="520092"/>
    <lineage>
        <taxon>Bacteria</taxon>
        <taxon>Pseudomonadati</taxon>
        <taxon>Pseudomonadota</taxon>
        <taxon>Gammaproteobacteria</taxon>
        <taxon>Lysobacterales</taxon>
        <taxon>Rhodanobacteraceae</taxon>
        <taxon>Tahibacter</taxon>
    </lineage>
</organism>
<comment type="caution">
    <text evidence="4">The sequence shown here is derived from an EMBL/GenBank/DDBJ whole genome shotgun (WGS) entry which is preliminary data.</text>
</comment>
<dbReference type="Gene3D" id="1.10.150.130">
    <property type="match status" value="1"/>
</dbReference>
<dbReference type="InterPro" id="IPR010998">
    <property type="entry name" value="Integrase_recombinase_N"/>
</dbReference>
<evidence type="ECO:0000256" key="2">
    <source>
        <dbReference type="ARBA" id="ARBA00023172"/>
    </source>
</evidence>
<dbReference type="GO" id="GO:0006310">
    <property type="term" value="P:DNA recombination"/>
    <property type="evidence" value="ECO:0007669"/>
    <property type="project" value="UniProtKB-KW"/>
</dbReference>
<proteinExistence type="predicted"/>
<sequence>MTLALPTEVTAALATREQPLVIIRPAATPQDLAAALVKLARLRLPLAYEAMDAWWAMNSGAARHALVFRLASALDRVDSKTAEDVLDPRWRAGVGIPLALATFAATWRGRRRSRAGNSIKALSADWRVWRTWCKSHHMPSFNPSARQLRAFLAWYAPTHKLASIQRWGSSLSTLHEAAGFSNPLKSPLNRDVWLAALNPPDPTKAGVRTDRRNVPVRQAEGLTREHLERVLAAIDTKTLIGARDAALLATTYDLLGRRSEVVALDGDDIRVDDETSQGIAQIRRSKTDQRGQGKALFLRRDTCVRILLWIDRAKLDLDEPALFRSLRGFAGHGSARPRARLPASELAKIIRKRVASAGLFDGLGLTEKQIKARIARFSGHSLRVGAAQDMVAAGISDVDLMNSGRWKSLKTVARYTDALRAKHGGMAKLAELQDAAGARAPMRG</sequence>
<dbReference type="PROSITE" id="PS51898">
    <property type="entry name" value="TYR_RECOMBINASE"/>
    <property type="match status" value="1"/>
</dbReference>
<evidence type="ECO:0000313" key="4">
    <source>
        <dbReference type="EMBL" id="TDR38426.1"/>
    </source>
</evidence>
<dbReference type="OrthoDB" id="5914130at2"/>
<evidence type="ECO:0000259" key="3">
    <source>
        <dbReference type="PROSITE" id="PS51898"/>
    </source>
</evidence>
<dbReference type="InterPro" id="IPR052925">
    <property type="entry name" value="Phage_Integrase-like_Recomb"/>
</dbReference>
<keyword evidence="5" id="KW-1185">Reference proteome</keyword>